<keyword evidence="4" id="KW-1185">Reference proteome</keyword>
<dbReference type="Gene3D" id="1.10.1660.10">
    <property type="match status" value="1"/>
</dbReference>
<dbReference type="SUPFAM" id="SSF46955">
    <property type="entry name" value="Putative DNA-binding domain"/>
    <property type="match status" value="1"/>
</dbReference>
<organism evidence="3 4">
    <name type="scientific">Nocardioides baekrokdamisoli</name>
    <dbReference type="NCBI Taxonomy" id="1804624"/>
    <lineage>
        <taxon>Bacteria</taxon>
        <taxon>Bacillati</taxon>
        <taxon>Actinomycetota</taxon>
        <taxon>Actinomycetes</taxon>
        <taxon>Propionibacteriales</taxon>
        <taxon>Nocardioidaceae</taxon>
        <taxon>Nocardioides</taxon>
    </lineage>
</organism>
<dbReference type="OrthoDB" id="4569196at2"/>
<dbReference type="PANTHER" id="PTHR30204">
    <property type="entry name" value="REDOX-CYCLING DRUG-SENSING TRANSCRIPTIONAL ACTIVATOR SOXR"/>
    <property type="match status" value="1"/>
</dbReference>
<dbReference type="PROSITE" id="PS50937">
    <property type="entry name" value="HTH_MERR_2"/>
    <property type="match status" value="1"/>
</dbReference>
<dbReference type="GO" id="GO:0003700">
    <property type="term" value="F:DNA-binding transcription factor activity"/>
    <property type="evidence" value="ECO:0007669"/>
    <property type="project" value="InterPro"/>
</dbReference>
<dbReference type="SMART" id="SM00422">
    <property type="entry name" value="HTH_MERR"/>
    <property type="match status" value="1"/>
</dbReference>
<keyword evidence="1" id="KW-0238">DNA-binding</keyword>
<proteinExistence type="predicted"/>
<dbReference type="CDD" id="cd00592">
    <property type="entry name" value="HTH_MerR-like"/>
    <property type="match status" value="1"/>
</dbReference>
<dbReference type="InterPro" id="IPR000551">
    <property type="entry name" value="MerR-type_HTH_dom"/>
</dbReference>
<protein>
    <submittedName>
        <fullName evidence="3">MerR family transcriptional regulator</fullName>
    </submittedName>
</protein>
<name>A0A3G9IHH8_9ACTN</name>
<dbReference type="KEGG" id="nbe:Back2_27740"/>
<dbReference type="GO" id="GO:0003677">
    <property type="term" value="F:DNA binding"/>
    <property type="evidence" value="ECO:0007669"/>
    <property type="project" value="UniProtKB-KW"/>
</dbReference>
<dbReference type="InterPro" id="IPR047057">
    <property type="entry name" value="MerR_fam"/>
</dbReference>
<dbReference type="InterPro" id="IPR009061">
    <property type="entry name" value="DNA-bd_dom_put_sf"/>
</dbReference>
<accession>A0A3G9IHH8</accession>
<dbReference type="PANTHER" id="PTHR30204:SF93">
    <property type="entry name" value="HTH MERR-TYPE DOMAIN-CONTAINING PROTEIN"/>
    <property type="match status" value="1"/>
</dbReference>
<evidence type="ECO:0000259" key="2">
    <source>
        <dbReference type="PROSITE" id="PS50937"/>
    </source>
</evidence>
<dbReference type="Pfam" id="PF00376">
    <property type="entry name" value="MerR"/>
    <property type="match status" value="1"/>
</dbReference>
<dbReference type="EMBL" id="AP019307">
    <property type="protein sequence ID" value="BBH18487.1"/>
    <property type="molecule type" value="Genomic_DNA"/>
</dbReference>
<evidence type="ECO:0000256" key="1">
    <source>
        <dbReference type="ARBA" id="ARBA00023125"/>
    </source>
</evidence>
<sequence length="250" mass="27898">MLTISQVAKFAGVTVRAVRHYHQRGLLAEPPRDASGYRRYDTQDAIDLVKIRTLSEAGVPLARVRELMHAESDEFGDAMREIDESLRVQIKRLEEHRRQVRRLAGGEDLGLPDVVVAFIARMREAGIGEETIAVERDAWLIVAAHEPARAEEWVRRKGAMFDDDPAFIAVYRALSEAAGWSVDDPRLPALADQLLGYAMHQDVKESDEILDPALLKMLNDRTAEAIPTWKVLNDLVLERMVEGGPAAGIG</sequence>
<evidence type="ECO:0000313" key="4">
    <source>
        <dbReference type="Proteomes" id="UP000271573"/>
    </source>
</evidence>
<feature type="domain" description="HTH merR-type" evidence="2">
    <location>
        <begin position="1"/>
        <end position="70"/>
    </location>
</feature>
<evidence type="ECO:0000313" key="3">
    <source>
        <dbReference type="EMBL" id="BBH18487.1"/>
    </source>
</evidence>
<reference evidence="3 4" key="1">
    <citation type="submission" date="2018-11" db="EMBL/GenBank/DDBJ databases">
        <title>Complete genome sequence of Nocardioides baekrokdamisoli strain KCTC 39748.</title>
        <authorList>
            <person name="Kang S.W."/>
            <person name="Lee K.C."/>
            <person name="Kim K.K."/>
            <person name="Kim J.S."/>
            <person name="Kim D.S."/>
            <person name="Ko S.H."/>
            <person name="Yang S.H."/>
            <person name="Shin Y.K."/>
            <person name="Lee J.S."/>
        </authorList>
    </citation>
    <scope>NUCLEOTIDE SEQUENCE [LARGE SCALE GENOMIC DNA]</scope>
    <source>
        <strain evidence="3 4">KCTC 39748</strain>
    </source>
</reference>
<dbReference type="PRINTS" id="PR00040">
    <property type="entry name" value="HTHMERR"/>
</dbReference>
<dbReference type="RefSeq" id="WP_125569784.1">
    <property type="nucleotide sequence ID" value="NZ_AP019307.1"/>
</dbReference>
<dbReference type="AlphaFoldDB" id="A0A3G9IHH8"/>
<gene>
    <name evidence="3" type="ORF">Back2_27740</name>
</gene>
<dbReference type="Proteomes" id="UP000271573">
    <property type="component" value="Chromosome"/>
</dbReference>